<organism evidence="3 4">
    <name type="scientific">Stylosanthes scabra</name>
    <dbReference type="NCBI Taxonomy" id="79078"/>
    <lineage>
        <taxon>Eukaryota</taxon>
        <taxon>Viridiplantae</taxon>
        <taxon>Streptophyta</taxon>
        <taxon>Embryophyta</taxon>
        <taxon>Tracheophyta</taxon>
        <taxon>Spermatophyta</taxon>
        <taxon>Magnoliopsida</taxon>
        <taxon>eudicotyledons</taxon>
        <taxon>Gunneridae</taxon>
        <taxon>Pentapetalae</taxon>
        <taxon>rosids</taxon>
        <taxon>fabids</taxon>
        <taxon>Fabales</taxon>
        <taxon>Fabaceae</taxon>
        <taxon>Papilionoideae</taxon>
        <taxon>50 kb inversion clade</taxon>
        <taxon>dalbergioids sensu lato</taxon>
        <taxon>Dalbergieae</taxon>
        <taxon>Pterocarpus clade</taxon>
        <taxon>Stylosanthes</taxon>
    </lineage>
</organism>
<dbReference type="EMBL" id="JASCZI010030502">
    <property type="protein sequence ID" value="MED6123178.1"/>
    <property type="molecule type" value="Genomic_DNA"/>
</dbReference>
<dbReference type="Proteomes" id="UP001341840">
    <property type="component" value="Unassembled WGS sequence"/>
</dbReference>
<dbReference type="InterPro" id="IPR046796">
    <property type="entry name" value="Transposase_32_dom"/>
</dbReference>
<name>A0ABU6RGK6_9FABA</name>
<comment type="caution">
    <text evidence="3">The sequence shown here is derived from an EMBL/GenBank/DDBJ whole genome shotgun (WGS) entry which is preliminary data.</text>
</comment>
<evidence type="ECO:0000256" key="1">
    <source>
        <dbReference type="SAM" id="MobiDB-lite"/>
    </source>
</evidence>
<keyword evidence="4" id="KW-1185">Reference proteome</keyword>
<feature type="region of interest" description="Disordered" evidence="1">
    <location>
        <begin position="1"/>
        <end position="31"/>
    </location>
</feature>
<protein>
    <recommendedName>
        <fullName evidence="2">Putative plant transposon protein domain-containing protein</fullName>
    </recommendedName>
</protein>
<reference evidence="3 4" key="1">
    <citation type="journal article" date="2023" name="Plants (Basel)">
        <title>Bridging the Gap: Combining Genomics and Transcriptomics Approaches to Understand Stylosanthes scabra, an Orphan Legume from the Brazilian Caatinga.</title>
        <authorList>
            <person name="Ferreira-Neto J.R.C."/>
            <person name="da Silva M.D."/>
            <person name="Binneck E."/>
            <person name="de Melo N.F."/>
            <person name="da Silva R.H."/>
            <person name="de Melo A.L.T.M."/>
            <person name="Pandolfi V."/>
            <person name="Bustamante F.O."/>
            <person name="Brasileiro-Vidal A.C."/>
            <person name="Benko-Iseppon A.M."/>
        </authorList>
    </citation>
    <scope>NUCLEOTIDE SEQUENCE [LARGE SCALE GENOMIC DNA]</scope>
    <source>
        <tissue evidence="3">Leaves</tissue>
    </source>
</reference>
<proteinExistence type="predicted"/>
<evidence type="ECO:0000313" key="3">
    <source>
        <dbReference type="EMBL" id="MED6123178.1"/>
    </source>
</evidence>
<dbReference type="Pfam" id="PF20167">
    <property type="entry name" value="Transposase_32"/>
    <property type="match status" value="1"/>
</dbReference>
<accession>A0ABU6RGK6</accession>
<gene>
    <name evidence="3" type="ORF">PIB30_046737</name>
</gene>
<feature type="domain" description="Putative plant transposon protein" evidence="2">
    <location>
        <begin position="41"/>
        <end position="221"/>
    </location>
</feature>
<evidence type="ECO:0000259" key="2">
    <source>
        <dbReference type="Pfam" id="PF20167"/>
    </source>
</evidence>
<feature type="compositionally biased region" description="Low complexity" evidence="1">
    <location>
        <begin position="18"/>
        <end position="27"/>
    </location>
</feature>
<sequence length="241" mass="27662">MESKGKGVARQPSRRTRSTSSRRQASQDAERDTFQEHILLRGWEFMYDPVSPINMTLVHEFYANCNQKNQREVFMRGRKIPCHLGDIEKVLHIPRLGGASEHKTVGEKYDNNELDMDEVMLVIGRERATWPEVPGKISSKTLNKDAWMWMKLVVCNILPTRHETTLGADHILLIYALIKGMTISLPGVMVSAMNEDPTKYKRQLLPFPMFITKWAEEAGIPTYSRDEIFNVPKHSSSFPMA</sequence>
<evidence type="ECO:0000313" key="4">
    <source>
        <dbReference type="Proteomes" id="UP001341840"/>
    </source>
</evidence>